<reference evidence="1" key="1">
    <citation type="submission" date="2012-05" db="EMBL/GenBank/DDBJ databases">
        <authorList>
            <person name="Studholme D.J."/>
            <person name="Wasukira A."/>
            <person name="Grant M."/>
        </authorList>
    </citation>
    <scope>NUCLEOTIDE SEQUENCE [LARGE SCALE GENOMIC DNA]</scope>
    <source>
        <strain evidence="1">NCPPB 890</strain>
    </source>
</reference>
<proteinExistence type="predicted"/>
<comment type="caution">
    <text evidence="1">The sequence shown here is derived from an EMBL/GenBank/DDBJ whole genome shotgun (WGS) entry which is preliminary data.</text>
</comment>
<dbReference type="AlphaFoldDB" id="A0A836P4I1"/>
<dbReference type="RefSeq" id="WP_010372046.1">
    <property type="nucleotide sequence ID" value="NZ_AKBN02000011.1"/>
</dbReference>
<dbReference type="InterPro" id="IPR058247">
    <property type="entry name" value="DUF1453"/>
</dbReference>
<protein>
    <submittedName>
        <fullName evidence="1">Membrane protein</fullName>
    </submittedName>
</protein>
<dbReference type="Pfam" id="PF07301">
    <property type="entry name" value="DUF1453"/>
    <property type="match status" value="1"/>
</dbReference>
<gene>
    <name evidence="1" type="ORF">A11K_0106060</name>
</gene>
<evidence type="ECO:0000313" key="1">
    <source>
        <dbReference type="EMBL" id="KFA03026.1"/>
    </source>
</evidence>
<dbReference type="EMBL" id="AKBN01000313">
    <property type="protein sequence ID" value="KFA03026.1"/>
    <property type="molecule type" value="Genomic_DNA"/>
</dbReference>
<organism evidence="1">
    <name type="scientific">Xanthomonas vasicola pv. vasculorum NCPPB 890</name>
    <dbReference type="NCBI Taxonomy" id="1184265"/>
    <lineage>
        <taxon>Bacteria</taxon>
        <taxon>Pseudomonadati</taxon>
        <taxon>Pseudomonadota</taxon>
        <taxon>Gammaproteobacteria</taxon>
        <taxon>Lysobacterales</taxon>
        <taxon>Lysobacteraceae</taxon>
        <taxon>Xanthomonas</taxon>
    </lineage>
</organism>
<sequence length="199" mass="22043">MSLLLAIPLAVIIALAVFVVVFPLSLLQRFRMGTARRQARGWLLLINLVSAGISSVLFVVFSLIAAAFWPRAISHAAFGWACGLALGALALRLTRFERTTQGLFYRPNLWLVLALTALVVVRVIAGMVQGWRSAWQGVAWPTEGWLSHASLLGAAGVLLGYALAYSTLLWWRWRSARLRGSVYWRWSCYCQPSVLAVTI</sequence>
<accession>A0A836P4I1</accession>
<name>A0A836P4I1_XANVA</name>